<keyword evidence="3" id="KW-1185">Reference proteome</keyword>
<sequence>MAGRNTWRDPKALALWLVVALVLWLLIPAGATLGVMVWEWTNPGVGYAYDPMVIPPFLVHGSVGLVAALGVVVLVCRRLRLGLLWLVLAVLLAGILWALAPLLPGTSGVYLTVLLPPVIGALVFRPRAPLEY</sequence>
<keyword evidence="1" id="KW-0472">Membrane</keyword>
<reference evidence="2 3" key="1">
    <citation type="submission" date="2016-10" db="EMBL/GenBank/DDBJ databases">
        <authorList>
            <person name="de Groot N.N."/>
        </authorList>
    </citation>
    <scope>NUCLEOTIDE SEQUENCE [LARGE SCALE GENOMIC DNA]</scope>
    <source>
        <strain evidence="2 3">CGMCC 1.9159</strain>
    </source>
</reference>
<dbReference type="EMBL" id="FNGP01000003">
    <property type="protein sequence ID" value="SDL54375.1"/>
    <property type="molecule type" value="Genomic_DNA"/>
</dbReference>
<feature type="transmembrane region" description="Helical" evidence="1">
    <location>
        <begin position="83"/>
        <end position="102"/>
    </location>
</feature>
<keyword evidence="1" id="KW-0812">Transmembrane</keyword>
<dbReference type="RefSeq" id="WP_093251345.1">
    <property type="nucleotide sequence ID" value="NZ_FNGP01000003.1"/>
</dbReference>
<proteinExistence type="predicted"/>
<organism evidence="2 3">
    <name type="scientific">Tessaracoccus oleiagri</name>
    <dbReference type="NCBI Taxonomy" id="686624"/>
    <lineage>
        <taxon>Bacteria</taxon>
        <taxon>Bacillati</taxon>
        <taxon>Actinomycetota</taxon>
        <taxon>Actinomycetes</taxon>
        <taxon>Propionibacteriales</taxon>
        <taxon>Propionibacteriaceae</taxon>
        <taxon>Tessaracoccus</taxon>
    </lineage>
</organism>
<dbReference type="STRING" id="686624.SAMN04488242_1878"/>
<accession>A0A1G9KYF6</accession>
<evidence type="ECO:0000313" key="2">
    <source>
        <dbReference type="EMBL" id="SDL54375.1"/>
    </source>
</evidence>
<feature type="transmembrane region" description="Helical" evidence="1">
    <location>
        <begin position="108"/>
        <end position="124"/>
    </location>
</feature>
<keyword evidence="1" id="KW-1133">Transmembrane helix</keyword>
<evidence type="ECO:0000256" key="1">
    <source>
        <dbReference type="SAM" id="Phobius"/>
    </source>
</evidence>
<protein>
    <submittedName>
        <fullName evidence="2">Uncharacterized protein</fullName>
    </submittedName>
</protein>
<feature type="transmembrane region" description="Helical" evidence="1">
    <location>
        <begin position="57"/>
        <end position="76"/>
    </location>
</feature>
<name>A0A1G9KYF6_9ACTN</name>
<feature type="transmembrane region" description="Helical" evidence="1">
    <location>
        <begin position="12"/>
        <end position="37"/>
    </location>
</feature>
<gene>
    <name evidence="2" type="ORF">SAMN04488242_1878</name>
</gene>
<dbReference type="Proteomes" id="UP000199475">
    <property type="component" value="Unassembled WGS sequence"/>
</dbReference>
<dbReference type="AlphaFoldDB" id="A0A1G9KYF6"/>
<evidence type="ECO:0000313" key="3">
    <source>
        <dbReference type="Proteomes" id="UP000199475"/>
    </source>
</evidence>